<keyword evidence="1" id="KW-1133">Transmembrane helix</keyword>
<feature type="transmembrane region" description="Helical" evidence="1">
    <location>
        <begin position="81"/>
        <end position="102"/>
    </location>
</feature>
<keyword evidence="1" id="KW-0472">Membrane</keyword>
<evidence type="ECO:0000313" key="2">
    <source>
        <dbReference type="EMBL" id="MBB2183742.1"/>
    </source>
</evidence>
<organism evidence="2 3">
    <name type="scientific">Variimorphobacter saccharofermentans</name>
    <dbReference type="NCBI Taxonomy" id="2755051"/>
    <lineage>
        <taxon>Bacteria</taxon>
        <taxon>Bacillati</taxon>
        <taxon>Bacillota</taxon>
        <taxon>Clostridia</taxon>
        <taxon>Lachnospirales</taxon>
        <taxon>Lachnospiraceae</taxon>
        <taxon>Variimorphobacter</taxon>
    </lineage>
</organism>
<dbReference type="AlphaFoldDB" id="A0A839K3I6"/>
<dbReference type="RefSeq" id="WP_228353369.1">
    <property type="nucleotide sequence ID" value="NZ_JACEGA010000001.1"/>
</dbReference>
<comment type="caution">
    <text evidence="2">The sequence shown here is derived from an EMBL/GenBank/DDBJ whole genome shotgun (WGS) entry which is preliminary data.</text>
</comment>
<evidence type="ECO:0000256" key="1">
    <source>
        <dbReference type="SAM" id="Phobius"/>
    </source>
</evidence>
<dbReference type="Proteomes" id="UP000574276">
    <property type="component" value="Unassembled WGS sequence"/>
</dbReference>
<proteinExistence type="predicted"/>
<feature type="transmembrane region" description="Helical" evidence="1">
    <location>
        <begin position="55"/>
        <end position="75"/>
    </location>
</feature>
<keyword evidence="3" id="KW-1185">Reference proteome</keyword>
<reference evidence="2 3" key="1">
    <citation type="submission" date="2020-07" db="EMBL/GenBank/DDBJ databases">
        <title>Characterization and genome sequencing of isolate MD1, a novel member within the family Lachnospiraceae.</title>
        <authorList>
            <person name="Rettenmaier R."/>
            <person name="Di Bello L."/>
            <person name="Zinser C."/>
            <person name="Scheitz K."/>
            <person name="Liebl W."/>
            <person name="Zverlov V."/>
        </authorList>
    </citation>
    <scope>NUCLEOTIDE SEQUENCE [LARGE SCALE GENOMIC DNA]</scope>
    <source>
        <strain evidence="2 3">MD1</strain>
    </source>
</reference>
<accession>A0A839K3I6</accession>
<name>A0A839K3I6_9FIRM</name>
<protein>
    <submittedName>
        <fullName evidence="2">Uncharacterized protein</fullName>
    </submittedName>
</protein>
<sequence length="176" mass="20057">MQNIFIGLILIFIDFDLNLGSSSIELIPDFAGYILMLRGVEELMEDSAWFSKIKAFVLGMAIYSGIIWIINLLGMKSSMGYLDFILGIMATVIFLYILYSIIMAIKDIEVKYAVFLQADTLISIWKLIVIISVLSYLAFYIPVISIAAIIANLVIYIYFLYSFYKTKHLYYSSKGL</sequence>
<feature type="transmembrane region" description="Helical" evidence="1">
    <location>
        <begin position="114"/>
        <end position="137"/>
    </location>
</feature>
<keyword evidence="1" id="KW-0812">Transmembrane</keyword>
<feature type="transmembrane region" description="Helical" evidence="1">
    <location>
        <begin position="143"/>
        <end position="164"/>
    </location>
</feature>
<dbReference type="EMBL" id="JACEGA010000001">
    <property type="protein sequence ID" value="MBB2183742.1"/>
    <property type="molecule type" value="Genomic_DNA"/>
</dbReference>
<gene>
    <name evidence="2" type="ORF">H0486_12755</name>
</gene>
<evidence type="ECO:0000313" key="3">
    <source>
        <dbReference type="Proteomes" id="UP000574276"/>
    </source>
</evidence>